<evidence type="ECO:0000256" key="1">
    <source>
        <dbReference type="ARBA" id="ARBA00023015"/>
    </source>
</evidence>
<dbReference type="EMBL" id="JBITLV010000001">
    <property type="protein sequence ID" value="MFI7585863.1"/>
    <property type="molecule type" value="Genomic_DNA"/>
</dbReference>
<evidence type="ECO:0000256" key="5">
    <source>
        <dbReference type="SAM" id="MobiDB-lite"/>
    </source>
</evidence>
<sequence>MTSSPREELTATPQGPGLRERKKARTRATIRSEAIRLFTEQGFAATTVEQIAAAADVSPSTFFRYFPTKEATVITDEFDPRVFETFMAQPPDVHPVTAFRLAVRDTLGAANAADREQEHKRQALYRTEPALRSALMEQMASGVDELAGMIALRKGGDPEDPVTRTQAGAIIGVALSVTRHAHTHPQMDMNELGTRMDEALQMLESMPF</sequence>
<dbReference type="Proteomes" id="UP001612915">
    <property type="component" value="Unassembled WGS sequence"/>
</dbReference>
<keyword evidence="8" id="KW-1185">Reference proteome</keyword>
<dbReference type="PRINTS" id="PR00455">
    <property type="entry name" value="HTHTETR"/>
</dbReference>
<evidence type="ECO:0000256" key="2">
    <source>
        <dbReference type="ARBA" id="ARBA00023125"/>
    </source>
</evidence>
<evidence type="ECO:0000256" key="3">
    <source>
        <dbReference type="ARBA" id="ARBA00023163"/>
    </source>
</evidence>
<keyword evidence="3" id="KW-0804">Transcription</keyword>
<evidence type="ECO:0000313" key="8">
    <source>
        <dbReference type="Proteomes" id="UP001612915"/>
    </source>
</evidence>
<protein>
    <submittedName>
        <fullName evidence="7">TetR family transcriptional regulator</fullName>
    </submittedName>
</protein>
<evidence type="ECO:0000259" key="6">
    <source>
        <dbReference type="PROSITE" id="PS50977"/>
    </source>
</evidence>
<dbReference type="PROSITE" id="PS50977">
    <property type="entry name" value="HTH_TETR_2"/>
    <property type="match status" value="1"/>
</dbReference>
<feature type="region of interest" description="Disordered" evidence="5">
    <location>
        <begin position="1"/>
        <end position="26"/>
    </location>
</feature>
<dbReference type="Pfam" id="PF00440">
    <property type="entry name" value="TetR_N"/>
    <property type="match status" value="1"/>
</dbReference>
<evidence type="ECO:0000256" key="4">
    <source>
        <dbReference type="PROSITE-ProRule" id="PRU00335"/>
    </source>
</evidence>
<keyword evidence="2 4" id="KW-0238">DNA-binding</keyword>
<dbReference type="Gene3D" id="1.10.357.10">
    <property type="entry name" value="Tetracycline Repressor, domain 2"/>
    <property type="match status" value="1"/>
</dbReference>
<proteinExistence type="predicted"/>
<reference evidence="7 8" key="1">
    <citation type="submission" date="2024-10" db="EMBL/GenBank/DDBJ databases">
        <title>The Natural Products Discovery Center: Release of the First 8490 Sequenced Strains for Exploring Actinobacteria Biosynthetic Diversity.</title>
        <authorList>
            <person name="Kalkreuter E."/>
            <person name="Kautsar S.A."/>
            <person name="Yang D."/>
            <person name="Bader C.D."/>
            <person name="Teijaro C.N."/>
            <person name="Fluegel L."/>
            <person name="Davis C.M."/>
            <person name="Simpson J.R."/>
            <person name="Lauterbach L."/>
            <person name="Steele A.D."/>
            <person name="Gui C."/>
            <person name="Meng S."/>
            <person name="Li G."/>
            <person name="Viehrig K."/>
            <person name="Ye F."/>
            <person name="Su P."/>
            <person name="Kiefer A.F."/>
            <person name="Nichols A."/>
            <person name="Cepeda A.J."/>
            <person name="Yan W."/>
            <person name="Fan B."/>
            <person name="Jiang Y."/>
            <person name="Adhikari A."/>
            <person name="Zheng C.-J."/>
            <person name="Schuster L."/>
            <person name="Cowan T.M."/>
            <person name="Smanski M.J."/>
            <person name="Chevrette M.G."/>
            <person name="De Carvalho L.P.S."/>
            <person name="Shen B."/>
        </authorList>
    </citation>
    <scope>NUCLEOTIDE SEQUENCE [LARGE SCALE GENOMIC DNA]</scope>
    <source>
        <strain evidence="7 8">NPDC049639</strain>
    </source>
</reference>
<name>A0ABW8AIR5_9ACTN</name>
<dbReference type="InterPro" id="IPR050109">
    <property type="entry name" value="HTH-type_TetR-like_transc_reg"/>
</dbReference>
<dbReference type="Gene3D" id="1.10.10.60">
    <property type="entry name" value="Homeodomain-like"/>
    <property type="match status" value="1"/>
</dbReference>
<keyword evidence="1" id="KW-0805">Transcription regulation</keyword>
<dbReference type="InterPro" id="IPR041347">
    <property type="entry name" value="MftR_C"/>
</dbReference>
<organism evidence="7 8">
    <name type="scientific">Spongisporangium articulatum</name>
    <dbReference type="NCBI Taxonomy" id="3362603"/>
    <lineage>
        <taxon>Bacteria</taxon>
        <taxon>Bacillati</taxon>
        <taxon>Actinomycetota</taxon>
        <taxon>Actinomycetes</taxon>
        <taxon>Kineosporiales</taxon>
        <taxon>Kineosporiaceae</taxon>
        <taxon>Spongisporangium</taxon>
    </lineage>
</organism>
<accession>A0ABW8AIR5</accession>
<dbReference type="InterPro" id="IPR001647">
    <property type="entry name" value="HTH_TetR"/>
</dbReference>
<feature type="DNA-binding region" description="H-T-H motif" evidence="4">
    <location>
        <begin position="47"/>
        <end position="66"/>
    </location>
</feature>
<dbReference type="Pfam" id="PF17754">
    <property type="entry name" value="TetR_C_14"/>
    <property type="match status" value="1"/>
</dbReference>
<dbReference type="InterPro" id="IPR009057">
    <property type="entry name" value="Homeodomain-like_sf"/>
</dbReference>
<feature type="domain" description="HTH tetR-type" evidence="6">
    <location>
        <begin position="24"/>
        <end position="84"/>
    </location>
</feature>
<dbReference type="RefSeq" id="WP_398274482.1">
    <property type="nucleotide sequence ID" value="NZ_JBITLV010000001.1"/>
</dbReference>
<dbReference type="PANTHER" id="PTHR30055:SF234">
    <property type="entry name" value="HTH-TYPE TRANSCRIPTIONAL REGULATOR BETI"/>
    <property type="match status" value="1"/>
</dbReference>
<evidence type="ECO:0000313" key="7">
    <source>
        <dbReference type="EMBL" id="MFI7585863.1"/>
    </source>
</evidence>
<comment type="caution">
    <text evidence="7">The sequence shown here is derived from an EMBL/GenBank/DDBJ whole genome shotgun (WGS) entry which is preliminary data.</text>
</comment>
<dbReference type="SUPFAM" id="SSF46689">
    <property type="entry name" value="Homeodomain-like"/>
    <property type="match status" value="1"/>
</dbReference>
<gene>
    <name evidence="7" type="ORF">ACIB24_02165</name>
</gene>
<dbReference type="PANTHER" id="PTHR30055">
    <property type="entry name" value="HTH-TYPE TRANSCRIPTIONAL REGULATOR RUTR"/>
    <property type="match status" value="1"/>
</dbReference>